<dbReference type="Proteomes" id="UP000244193">
    <property type="component" value="Chromosome"/>
</dbReference>
<protein>
    <submittedName>
        <fullName evidence="1">Uncharacterized protein</fullName>
    </submittedName>
</protein>
<name>A0A2S0RDT0_9FLAO</name>
<evidence type="ECO:0000313" key="2">
    <source>
        <dbReference type="Proteomes" id="UP000244193"/>
    </source>
</evidence>
<dbReference type="OrthoDB" id="1271918at2"/>
<dbReference type="RefSeq" id="WP_108370487.1">
    <property type="nucleotide sequence ID" value="NZ_CP028811.1"/>
</dbReference>
<dbReference type="AlphaFoldDB" id="A0A2S0RDT0"/>
<dbReference type="EMBL" id="CP028811">
    <property type="protein sequence ID" value="AWA29903.1"/>
    <property type="molecule type" value="Genomic_DNA"/>
</dbReference>
<organism evidence="1 2">
    <name type="scientific">Flavobacterium magnum</name>
    <dbReference type="NCBI Taxonomy" id="2162713"/>
    <lineage>
        <taxon>Bacteria</taxon>
        <taxon>Pseudomonadati</taxon>
        <taxon>Bacteroidota</taxon>
        <taxon>Flavobacteriia</taxon>
        <taxon>Flavobacteriales</taxon>
        <taxon>Flavobacteriaceae</taxon>
        <taxon>Flavobacterium</taxon>
    </lineage>
</organism>
<gene>
    <name evidence="1" type="ORF">HYN48_07320</name>
</gene>
<dbReference type="KEGG" id="fmg:HYN48_07320"/>
<evidence type="ECO:0000313" key="1">
    <source>
        <dbReference type="EMBL" id="AWA29903.1"/>
    </source>
</evidence>
<proteinExistence type="predicted"/>
<reference evidence="1 2" key="1">
    <citation type="submission" date="2018-04" db="EMBL/GenBank/DDBJ databases">
        <title>Genome sequencing of Flavobacterium sp. HYN0048.</title>
        <authorList>
            <person name="Yi H."/>
            <person name="Baek C."/>
        </authorList>
    </citation>
    <scope>NUCLEOTIDE SEQUENCE [LARGE SCALE GENOMIC DNA]</scope>
    <source>
        <strain evidence="1 2">HYN0048</strain>
    </source>
</reference>
<accession>A0A2S0RDT0</accession>
<sequence>MGLFNFFRKKAKASDDDTDNFMARMEAMVAQIREAEGTHDDELPNHQGEYGFSTDNPILLTSVSESRKYLDKLIYIKPGSSQYRWERTGAVRSNIVSTPIDQYNLLDADFNVVTTIYIWPYNKVNSKKVPEGFGLMDVD</sequence>
<keyword evidence="2" id="KW-1185">Reference proteome</keyword>